<dbReference type="PANTHER" id="PTHR30595">
    <property type="entry name" value="GLPR-RELATED TRANSCRIPTIONAL REPRESSOR"/>
    <property type="match status" value="1"/>
</dbReference>
<dbReference type="InterPro" id="IPR011991">
    <property type="entry name" value="ArsR-like_HTH"/>
</dbReference>
<dbReference type="Gene3D" id="1.10.10.10">
    <property type="entry name" value="Winged helix-like DNA-binding domain superfamily/Winged helix DNA-binding domain"/>
    <property type="match status" value="1"/>
</dbReference>
<comment type="caution">
    <text evidence="2">The sequence shown here is derived from an EMBL/GenBank/DDBJ whole genome shotgun (WGS) entry which is preliminary data.</text>
</comment>
<proteinExistence type="predicted"/>
<dbReference type="InterPro" id="IPR036388">
    <property type="entry name" value="WH-like_DNA-bd_sf"/>
</dbReference>
<sequence>MNSKRYYFNPQKTDVITLGRINPNAKILQKSEITKRFAIFFILSPIFSCDIKIFVVSLQNEEEDKKEKRGGPERWSRKVVQKGGPETRNAILQLIASNGNITSREIANTLNINRSAILKHLKKMQEDHIIRREGSQKSGKWVVIS</sequence>
<feature type="region of interest" description="Disordered" evidence="1">
    <location>
        <begin position="60"/>
        <end position="82"/>
    </location>
</feature>
<dbReference type="Proteomes" id="UP000423156">
    <property type="component" value="Unassembled WGS sequence"/>
</dbReference>
<dbReference type="EMBL" id="VZBZ01000158">
    <property type="protein sequence ID" value="MQN78965.1"/>
    <property type="molecule type" value="Genomic_DNA"/>
</dbReference>
<evidence type="ECO:0000313" key="3">
    <source>
        <dbReference type="Proteomes" id="UP000423156"/>
    </source>
</evidence>
<dbReference type="InterPro" id="IPR036390">
    <property type="entry name" value="WH_DNA-bd_sf"/>
</dbReference>
<name>A0AA90V4L5_9BACT</name>
<accession>A0AA90V4L5</accession>
<evidence type="ECO:0000313" key="2">
    <source>
        <dbReference type="EMBL" id="MQN78965.1"/>
    </source>
</evidence>
<dbReference type="AlphaFoldDB" id="A0AA90V4L5"/>
<dbReference type="GO" id="GO:0006355">
    <property type="term" value="P:regulation of DNA-templated transcription"/>
    <property type="evidence" value="ECO:0007669"/>
    <property type="project" value="UniProtKB-ARBA"/>
</dbReference>
<evidence type="ECO:0000256" key="1">
    <source>
        <dbReference type="SAM" id="MobiDB-lite"/>
    </source>
</evidence>
<dbReference type="PANTHER" id="PTHR30595:SF6">
    <property type="entry name" value="SCHLAFEN ALBA-2 DOMAIN-CONTAINING PROTEIN"/>
    <property type="match status" value="1"/>
</dbReference>
<dbReference type="Pfam" id="PF13412">
    <property type="entry name" value="HTH_24"/>
    <property type="match status" value="1"/>
</dbReference>
<dbReference type="SUPFAM" id="SSF46785">
    <property type="entry name" value="Winged helix' DNA-binding domain"/>
    <property type="match status" value="1"/>
</dbReference>
<protein>
    <submittedName>
        <fullName evidence="2">Winged helix-turn-helix transcriptional regulator</fullName>
    </submittedName>
</protein>
<reference evidence="3" key="1">
    <citation type="submission" date="2019-09" db="EMBL/GenBank/DDBJ databases">
        <title>Distinct polysaccharide growth profiles of human intestinal Prevotella copri isolates.</title>
        <authorList>
            <person name="Fehlner-Peach H."/>
            <person name="Magnabosco C."/>
            <person name="Raghavan V."/>
            <person name="Scher J.U."/>
            <person name="Tett A."/>
            <person name="Cox L.M."/>
            <person name="Gottsegen C."/>
            <person name="Watters A."/>
            <person name="Wiltshire- Gordon J.D."/>
            <person name="Segata N."/>
            <person name="Bonneau R."/>
            <person name="Littman D.R."/>
        </authorList>
    </citation>
    <scope>NUCLEOTIDE SEQUENCE [LARGE SCALE GENOMIC DNA]</scope>
    <source>
        <strain evidence="3">BU41712</strain>
    </source>
</reference>
<organism evidence="2 3">
    <name type="scientific">Segatella copri</name>
    <dbReference type="NCBI Taxonomy" id="165179"/>
    <lineage>
        <taxon>Bacteria</taxon>
        <taxon>Pseudomonadati</taxon>
        <taxon>Bacteroidota</taxon>
        <taxon>Bacteroidia</taxon>
        <taxon>Bacteroidales</taxon>
        <taxon>Prevotellaceae</taxon>
        <taxon>Segatella</taxon>
    </lineage>
</organism>
<gene>
    <name evidence="2" type="ORF">F7D71_14105</name>
</gene>
<dbReference type="CDD" id="cd00090">
    <property type="entry name" value="HTH_ARSR"/>
    <property type="match status" value="1"/>
</dbReference>
<feature type="compositionally biased region" description="Basic and acidic residues" evidence="1">
    <location>
        <begin position="63"/>
        <end position="76"/>
    </location>
</feature>